<gene>
    <name evidence="1" type="ORF">NLI96_g12661</name>
</gene>
<evidence type="ECO:0000313" key="1">
    <source>
        <dbReference type="EMBL" id="KAJ3474078.1"/>
    </source>
</evidence>
<dbReference type="SUPFAM" id="SSF52047">
    <property type="entry name" value="RNI-like"/>
    <property type="match status" value="1"/>
</dbReference>
<evidence type="ECO:0008006" key="3">
    <source>
        <dbReference type="Google" id="ProtNLM"/>
    </source>
</evidence>
<dbReference type="AlphaFoldDB" id="A0AAD5UPE5"/>
<dbReference type="EMBL" id="JANAWD010001158">
    <property type="protein sequence ID" value="KAJ3474078.1"/>
    <property type="molecule type" value="Genomic_DNA"/>
</dbReference>
<organism evidence="1 2">
    <name type="scientific">Meripilus lineatus</name>
    <dbReference type="NCBI Taxonomy" id="2056292"/>
    <lineage>
        <taxon>Eukaryota</taxon>
        <taxon>Fungi</taxon>
        <taxon>Dikarya</taxon>
        <taxon>Basidiomycota</taxon>
        <taxon>Agaricomycotina</taxon>
        <taxon>Agaricomycetes</taxon>
        <taxon>Polyporales</taxon>
        <taxon>Meripilaceae</taxon>
        <taxon>Meripilus</taxon>
    </lineage>
</organism>
<comment type="caution">
    <text evidence="1">The sequence shown here is derived from an EMBL/GenBank/DDBJ whole genome shotgun (WGS) entry which is preliminary data.</text>
</comment>
<accession>A0AAD5UPE5</accession>
<sequence>MDSDDEEMLNQLELQARTKDWYGYNRGIFTTSIRWSRRNGVYLKLHQAKEWGCVRREYARWRDAVVNGLEIDRRRNSSALYRVKRFCESIQGFHEGNLDLTGRHESRYQQLYARWNRFLADVLHLSLHATEVEVPVEEDEEIVMEIDYTVDRPEVLEKFQKDWKVWAISLEFIFRHTKRTLECLSEHPTPVFQKLLLRDFPPELIHHIMFLANSADAQRLGSTSKYFRKTSLSHIYISRIFDIPFRPIPLVPGAPADSFHQQKQIRAAGDTLVEELDFVLSRPDILESLQHVTMFGQWYGLVKKILGFESGSREYRNFFGPFESRVGPILRRIPKLKTLTLTGQTISNEIVNALESSRNLHSIEVHSAQITARKTTAPPQYPSVINADLVFDSDETLSLWGLLRSFPNLRSLELRFSRGLTGIELEADLRTRFNPFRTLERVIIEKAEPEHIEVITDWIQSSPSLKLTHLCLEGGRPGIFLRQTRELLLALNPAPLQVLILDGLYYAEPDLLDTIAGIFPNLRALTLLYRQTRSRVSTWPRTSW</sequence>
<name>A0AAD5UPE5_9APHY</name>
<dbReference type="InterPro" id="IPR036047">
    <property type="entry name" value="F-box-like_dom_sf"/>
</dbReference>
<dbReference type="InterPro" id="IPR032675">
    <property type="entry name" value="LRR_dom_sf"/>
</dbReference>
<reference evidence="1" key="1">
    <citation type="submission" date="2022-07" db="EMBL/GenBank/DDBJ databases">
        <title>Genome Sequence of Physisporinus lineatus.</title>
        <authorList>
            <person name="Buettner E."/>
        </authorList>
    </citation>
    <scope>NUCLEOTIDE SEQUENCE</scope>
    <source>
        <strain evidence="1">VT162</strain>
    </source>
</reference>
<dbReference type="Proteomes" id="UP001212997">
    <property type="component" value="Unassembled WGS sequence"/>
</dbReference>
<proteinExistence type="predicted"/>
<evidence type="ECO:0000313" key="2">
    <source>
        <dbReference type="Proteomes" id="UP001212997"/>
    </source>
</evidence>
<dbReference type="SUPFAM" id="SSF81383">
    <property type="entry name" value="F-box domain"/>
    <property type="match status" value="1"/>
</dbReference>
<keyword evidence="2" id="KW-1185">Reference proteome</keyword>
<dbReference type="Gene3D" id="3.80.10.10">
    <property type="entry name" value="Ribonuclease Inhibitor"/>
    <property type="match status" value="1"/>
</dbReference>
<protein>
    <recommendedName>
        <fullName evidence="3">F-box domain-containing protein</fullName>
    </recommendedName>
</protein>